<dbReference type="InterPro" id="IPR001138">
    <property type="entry name" value="Zn2Cys6_DnaBD"/>
</dbReference>
<protein>
    <recommendedName>
        <fullName evidence="8">Zn(2)-C6 fungal-type domain-containing protein</fullName>
    </recommendedName>
</protein>
<keyword evidence="7" id="KW-1185">Reference proteome</keyword>
<feature type="region of interest" description="Disordered" evidence="3">
    <location>
        <begin position="54"/>
        <end position="93"/>
    </location>
</feature>
<dbReference type="PROSITE" id="PS00028">
    <property type="entry name" value="ZINC_FINGER_C2H2_1"/>
    <property type="match status" value="1"/>
</dbReference>
<dbReference type="PROSITE" id="PS50157">
    <property type="entry name" value="ZINC_FINGER_C2H2_2"/>
    <property type="match status" value="1"/>
</dbReference>
<dbReference type="CDD" id="cd00067">
    <property type="entry name" value="GAL4"/>
    <property type="match status" value="1"/>
</dbReference>
<name>A0AAE0NHU2_9PEZI</name>
<sequence length="432" mass="48040">MDGPPLRSRLQRTLDRLKCRYCRTAKKKCIRRGPNGFGPCERCQSRNLPCASATTAREDRATTDSRIKPDPRESSSERPPAASGGELQVSRPQTRPSLLPVLGSIFPLSAHKGIPPIVCLDCWRSFVSIQSLGGHIETHLRDDDGIAYACWDCGVGSQTFGLLQSHRNNPMPVCGGTSSIVNFAVNSLGTPEQVSWGCGQALSSHSDLRHHLDSSAYGVCWKSLWEAENKIINSIQSYLRLLALLRSACHLATPSIIFGSSAAMPSQRQTHGDSSVTWYEDRPVARIQSLHRPELHSLSMSQRSGRSSVGTYPTFRLQMMRSALPRMPVQRRLKYTLDDGLSESFSFMSLRAPSRGSSRALLPASSRALLPASSRASSQWKGQYSQAMPWTGRFFDTPIRRLVTRKQHPYIEIREPDEKVGVDENGFIWQCI</sequence>
<reference evidence="6" key="1">
    <citation type="journal article" date="2023" name="Mol. Phylogenet. Evol.">
        <title>Genome-scale phylogeny and comparative genomics of the fungal order Sordariales.</title>
        <authorList>
            <person name="Hensen N."/>
            <person name="Bonometti L."/>
            <person name="Westerberg I."/>
            <person name="Brannstrom I.O."/>
            <person name="Guillou S."/>
            <person name="Cros-Aarteil S."/>
            <person name="Calhoun S."/>
            <person name="Haridas S."/>
            <person name="Kuo A."/>
            <person name="Mondo S."/>
            <person name="Pangilinan J."/>
            <person name="Riley R."/>
            <person name="LaButti K."/>
            <person name="Andreopoulos B."/>
            <person name="Lipzen A."/>
            <person name="Chen C."/>
            <person name="Yan M."/>
            <person name="Daum C."/>
            <person name="Ng V."/>
            <person name="Clum A."/>
            <person name="Steindorff A."/>
            <person name="Ohm R.A."/>
            <person name="Martin F."/>
            <person name="Silar P."/>
            <person name="Natvig D.O."/>
            <person name="Lalanne C."/>
            <person name="Gautier V."/>
            <person name="Ament-Velasquez S.L."/>
            <person name="Kruys A."/>
            <person name="Hutchinson M.I."/>
            <person name="Powell A.J."/>
            <person name="Barry K."/>
            <person name="Miller A.N."/>
            <person name="Grigoriev I.V."/>
            <person name="Debuchy R."/>
            <person name="Gladieux P."/>
            <person name="Hiltunen Thoren M."/>
            <person name="Johannesson H."/>
        </authorList>
    </citation>
    <scope>NUCLEOTIDE SEQUENCE</scope>
    <source>
        <strain evidence="6">CBS 232.78</strain>
    </source>
</reference>
<dbReference type="InterPro" id="IPR013087">
    <property type="entry name" value="Znf_C2H2_type"/>
</dbReference>
<gene>
    <name evidence="6" type="ORF">B0H63DRAFT_476672</name>
</gene>
<reference evidence="6" key="2">
    <citation type="submission" date="2023-06" db="EMBL/GenBank/DDBJ databases">
        <authorList>
            <consortium name="Lawrence Berkeley National Laboratory"/>
            <person name="Haridas S."/>
            <person name="Hensen N."/>
            <person name="Bonometti L."/>
            <person name="Westerberg I."/>
            <person name="Brannstrom I.O."/>
            <person name="Guillou S."/>
            <person name="Cros-Aarteil S."/>
            <person name="Calhoun S."/>
            <person name="Kuo A."/>
            <person name="Mondo S."/>
            <person name="Pangilinan J."/>
            <person name="Riley R."/>
            <person name="LaButti K."/>
            <person name="Andreopoulos B."/>
            <person name="Lipzen A."/>
            <person name="Chen C."/>
            <person name="Yanf M."/>
            <person name="Daum C."/>
            <person name="Ng V."/>
            <person name="Clum A."/>
            <person name="Steindorff A."/>
            <person name="Ohm R."/>
            <person name="Martin F."/>
            <person name="Silar P."/>
            <person name="Natvig D."/>
            <person name="Lalanne C."/>
            <person name="Gautier V."/>
            <person name="Ament-velasquez S.L."/>
            <person name="Kruys A."/>
            <person name="Hutchinson M.I."/>
            <person name="Powell A.J."/>
            <person name="Barry K."/>
            <person name="Miller A.N."/>
            <person name="Grigoriev I.V."/>
            <person name="Debuchy R."/>
            <person name="Gladieux P."/>
            <person name="Thoren M.H."/>
            <person name="Johannesson H."/>
        </authorList>
    </citation>
    <scope>NUCLEOTIDE SEQUENCE</scope>
    <source>
        <strain evidence="6">CBS 232.78</strain>
    </source>
</reference>
<accession>A0AAE0NHU2</accession>
<dbReference type="GO" id="GO:0000981">
    <property type="term" value="F:DNA-binding transcription factor activity, RNA polymerase II-specific"/>
    <property type="evidence" value="ECO:0007669"/>
    <property type="project" value="InterPro"/>
</dbReference>
<feature type="compositionally biased region" description="Basic and acidic residues" evidence="3">
    <location>
        <begin position="56"/>
        <end position="76"/>
    </location>
</feature>
<keyword evidence="2" id="KW-0863">Zinc-finger</keyword>
<keyword evidence="2" id="KW-0479">Metal-binding</keyword>
<evidence type="ECO:0000259" key="4">
    <source>
        <dbReference type="PROSITE" id="PS50048"/>
    </source>
</evidence>
<evidence type="ECO:0000256" key="1">
    <source>
        <dbReference type="ARBA" id="ARBA00023242"/>
    </source>
</evidence>
<dbReference type="GO" id="GO:0008270">
    <property type="term" value="F:zinc ion binding"/>
    <property type="evidence" value="ECO:0007669"/>
    <property type="project" value="UniProtKB-KW"/>
</dbReference>
<evidence type="ECO:0008006" key="8">
    <source>
        <dbReference type="Google" id="ProtNLM"/>
    </source>
</evidence>
<dbReference type="SUPFAM" id="SSF57701">
    <property type="entry name" value="Zn2/Cys6 DNA-binding domain"/>
    <property type="match status" value="1"/>
</dbReference>
<evidence type="ECO:0000256" key="2">
    <source>
        <dbReference type="PROSITE-ProRule" id="PRU00042"/>
    </source>
</evidence>
<dbReference type="Proteomes" id="UP001285441">
    <property type="component" value="Unassembled WGS sequence"/>
</dbReference>
<keyword evidence="1" id="KW-0539">Nucleus</keyword>
<proteinExistence type="predicted"/>
<evidence type="ECO:0000256" key="3">
    <source>
        <dbReference type="SAM" id="MobiDB-lite"/>
    </source>
</evidence>
<comment type="caution">
    <text evidence="6">The sequence shown here is derived from an EMBL/GenBank/DDBJ whole genome shotgun (WGS) entry which is preliminary data.</text>
</comment>
<evidence type="ECO:0000313" key="7">
    <source>
        <dbReference type="Proteomes" id="UP001285441"/>
    </source>
</evidence>
<evidence type="ECO:0000313" key="6">
    <source>
        <dbReference type="EMBL" id="KAK3381826.1"/>
    </source>
</evidence>
<feature type="domain" description="C2H2-type" evidence="5">
    <location>
        <begin position="117"/>
        <end position="144"/>
    </location>
</feature>
<evidence type="ECO:0000259" key="5">
    <source>
        <dbReference type="PROSITE" id="PS50157"/>
    </source>
</evidence>
<dbReference type="EMBL" id="JAULSW010000005">
    <property type="protein sequence ID" value="KAK3381826.1"/>
    <property type="molecule type" value="Genomic_DNA"/>
</dbReference>
<dbReference type="PROSITE" id="PS50048">
    <property type="entry name" value="ZN2_CY6_FUNGAL_2"/>
    <property type="match status" value="1"/>
</dbReference>
<keyword evidence="2" id="KW-0862">Zinc</keyword>
<feature type="domain" description="Zn(2)-C6 fungal-type" evidence="4">
    <location>
        <begin position="18"/>
        <end position="50"/>
    </location>
</feature>
<organism evidence="6 7">
    <name type="scientific">Podospora didyma</name>
    <dbReference type="NCBI Taxonomy" id="330526"/>
    <lineage>
        <taxon>Eukaryota</taxon>
        <taxon>Fungi</taxon>
        <taxon>Dikarya</taxon>
        <taxon>Ascomycota</taxon>
        <taxon>Pezizomycotina</taxon>
        <taxon>Sordariomycetes</taxon>
        <taxon>Sordariomycetidae</taxon>
        <taxon>Sordariales</taxon>
        <taxon>Podosporaceae</taxon>
        <taxon>Podospora</taxon>
    </lineage>
</organism>
<dbReference type="AlphaFoldDB" id="A0AAE0NHU2"/>
<dbReference type="InterPro" id="IPR036864">
    <property type="entry name" value="Zn2-C6_fun-type_DNA-bd_sf"/>
</dbReference>